<dbReference type="Proteomes" id="UP000317171">
    <property type="component" value="Chromosome"/>
</dbReference>
<dbReference type="AlphaFoldDB" id="A0A517RIN4"/>
<name>A0A517RIN4_9PLAN</name>
<organism evidence="1 2">
    <name type="scientific">Gimesia alba</name>
    <dbReference type="NCBI Taxonomy" id="2527973"/>
    <lineage>
        <taxon>Bacteria</taxon>
        <taxon>Pseudomonadati</taxon>
        <taxon>Planctomycetota</taxon>
        <taxon>Planctomycetia</taxon>
        <taxon>Planctomycetales</taxon>
        <taxon>Planctomycetaceae</taxon>
        <taxon>Gimesia</taxon>
    </lineage>
</organism>
<accession>A0A517RIN4</accession>
<dbReference type="OrthoDB" id="5503248at2"/>
<dbReference type="RefSeq" id="WP_145218633.1">
    <property type="nucleotide sequence ID" value="NZ_CP036269.1"/>
</dbReference>
<dbReference type="EMBL" id="CP036269">
    <property type="protein sequence ID" value="QDT43734.1"/>
    <property type="molecule type" value="Genomic_DNA"/>
</dbReference>
<protein>
    <submittedName>
        <fullName evidence="1">Uncharacterized protein</fullName>
    </submittedName>
</protein>
<reference evidence="1 2" key="1">
    <citation type="submission" date="2019-02" db="EMBL/GenBank/DDBJ databases">
        <title>Deep-cultivation of Planctomycetes and their phenomic and genomic characterization uncovers novel biology.</title>
        <authorList>
            <person name="Wiegand S."/>
            <person name="Jogler M."/>
            <person name="Boedeker C."/>
            <person name="Pinto D."/>
            <person name="Vollmers J."/>
            <person name="Rivas-Marin E."/>
            <person name="Kohn T."/>
            <person name="Peeters S.H."/>
            <person name="Heuer A."/>
            <person name="Rast P."/>
            <person name="Oberbeckmann S."/>
            <person name="Bunk B."/>
            <person name="Jeske O."/>
            <person name="Meyerdierks A."/>
            <person name="Storesund J.E."/>
            <person name="Kallscheuer N."/>
            <person name="Luecker S."/>
            <person name="Lage O.M."/>
            <person name="Pohl T."/>
            <person name="Merkel B.J."/>
            <person name="Hornburger P."/>
            <person name="Mueller R.-W."/>
            <person name="Bruemmer F."/>
            <person name="Labrenz M."/>
            <person name="Spormann A.M."/>
            <person name="Op den Camp H."/>
            <person name="Overmann J."/>
            <person name="Amann R."/>
            <person name="Jetten M.S.M."/>
            <person name="Mascher T."/>
            <person name="Medema M.H."/>
            <person name="Devos D.P."/>
            <person name="Kaster A.-K."/>
            <person name="Ovreas L."/>
            <person name="Rohde M."/>
            <person name="Galperin M.Y."/>
            <person name="Jogler C."/>
        </authorList>
    </citation>
    <scope>NUCLEOTIDE SEQUENCE [LARGE SCALE GENOMIC DNA]</scope>
    <source>
        <strain evidence="1 2">Pan241w</strain>
    </source>
</reference>
<gene>
    <name evidence="1" type="ORF">Pan241w_38380</name>
</gene>
<sequence>MSGTYINTPFVITNNQSDFPEDQIWVSFSGTFTNTGTPQYIGSKQITNFTSAWQSFKLADLLASVPNLPYFGNQAQYTFSLNGFSGRVYINYGPSALTEPPNPGAPGTSPYIVFEPTVDGETLQAPTPSQSNMDLSYVDGVSAPAATMVSNATTGQPLQATSVNPVTSRSNILSNVVNQVPSGAVVSNGTKNVRVMSSAAAPSAYHDWTSLMTTLQKSTATNPLNVCSYTSPTNTKIPASYALSDALFGFSGAPAISGQAPNFDTAQNYNTQATFTTNLNPDNNSILAGVGITNGTPGVEISGTGSVTGAFSIYIKETDLNAGTGIYGNNPPYVVAYNETKDAYNTDGIVNDLGGRVVGDLMAGMVFGWSASSVNIEKHALKTETNLYGTPFSSTTVGGLMTGELFFLLSLAGAQGKLTDWIGSELDSDSDDYDPYLYAIAQNSDAYGSGFTDRLQGYSNPDTYWYTANPPVIPGGGGNYETVGFVNLILGEPTTIPLAILLTNNSQKQLTLTNKQLIGSSTTSSFDLPPELAGGSTAGGYGAPASKTPYQAIWTYSPDNGQTELSFQCALIGPNGITIIPSKTGPQADQWELSEEPTLEGGVWVVRFYYSEST</sequence>
<keyword evidence="2" id="KW-1185">Reference proteome</keyword>
<evidence type="ECO:0000313" key="2">
    <source>
        <dbReference type="Proteomes" id="UP000317171"/>
    </source>
</evidence>
<proteinExistence type="predicted"/>
<dbReference type="KEGG" id="gaz:Pan241w_38380"/>
<evidence type="ECO:0000313" key="1">
    <source>
        <dbReference type="EMBL" id="QDT43734.1"/>
    </source>
</evidence>